<gene>
    <name evidence="2" type="ORF">J5837_05260</name>
</gene>
<reference evidence="2" key="2">
    <citation type="submission" date="2021-03" db="EMBL/GenBank/DDBJ databases">
        <authorList>
            <person name="Cao W."/>
        </authorList>
    </citation>
    <scope>NUCLEOTIDE SEQUENCE</scope>
    <source>
        <strain evidence="2">110414</strain>
    </source>
</reference>
<name>A0A940X2G1_9GAMM</name>
<dbReference type="InterPro" id="IPR052189">
    <property type="entry name" value="L-asp_N-monooxygenase_NS-form"/>
</dbReference>
<dbReference type="InterPro" id="IPR036188">
    <property type="entry name" value="FAD/NAD-bd_sf"/>
</dbReference>
<evidence type="ECO:0000313" key="2">
    <source>
        <dbReference type="EMBL" id="MBP3983831.1"/>
    </source>
</evidence>
<dbReference type="PANTHER" id="PTHR40254:SF1">
    <property type="entry name" value="BLR0577 PROTEIN"/>
    <property type="match status" value="1"/>
</dbReference>
<dbReference type="Pfam" id="PF13454">
    <property type="entry name" value="NAD_binding_9"/>
    <property type="match status" value="1"/>
</dbReference>
<dbReference type="Proteomes" id="UP000673447">
    <property type="component" value="Unassembled WGS sequence"/>
</dbReference>
<dbReference type="PRINTS" id="PR00368">
    <property type="entry name" value="FADPNR"/>
</dbReference>
<evidence type="ECO:0000259" key="1">
    <source>
        <dbReference type="Pfam" id="PF13454"/>
    </source>
</evidence>
<dbReference type="Gene3D" id="3.50.50.60">
    <property type="entry name" value="FAD/NAD(P)-binding domain"/>
    <property type="match status" value="1"/>
</dbReference>
<comment type="caution">
    <text evidence="2">The sequence shown here is derived from an EMBL/GenBank/DDBJ whole genome shotgun (WGS) entry which is preliminary data.</text>
</comment>
<keyword evidence="3" id="KW-1185">Reference proteome</keyword>
<dbReference type="SUPFAM" id="SSF51905">
    <property type="entry name" value="FAD/NAD(P)-binding domain"/>
    <property type="match status" value="2"/>
</dbReference>
<sequence>MSDANHGTAPAPQHGASFDIAIVGGGAAGVMAAIHALRLCRASARIALVEPAALGQGVAYATVHSEHLLNVPAQRMSAFDDAPEDFLDFVVATDAGGASREQLGPQFVQRHRYADYLGERLREAREASTAELVVHGSRVVALDDDGTRSRLTLEDGEQICARGVVLAIGNTPRPLPAHGAIRLSPAQRLSAWNFDAVKRVPAGAEVCIAGSGLSMVDAVLSLAANGHHGRIHVLSRHALLPQSHAPHATVDLNVKALLGLPLRQRMRVLREAVREAGQAGTPWQAVMECLRPHGQALWQSLSPADQRRFLRHVVRYWDVHRHRVAAQVHASVQALVQDGRIRLHRGRLREVETVGPRVRVSAQMRDGRIDQFDVDTVINATGMEMRAQAMRNPLLSDLLGKGMAVPGAHGIGIRTTLDGRVVDAAGQAQSRLLALGSLRIGCLWESTAVPELRGQAEAVVRALLGRGDN</sequence>
<reference evidence="2" key="1">
    <citation type="journal article" date="2016" name="Int. J. Syst. Evol. Microbiol.">
        <title>Pseudoxanthomonas helianthi sp. nov., isolated from roots of Jerusalem artichoke (Helianthus tuberosus).</title>
        <authorList>
            <person name="Kittiwongwattana C."/>
            <person name="Thawai C."/>
        </authorList>
    </citation>
    <scope>NUCLEOTIDE SEQUENCE</scope>
    <source>
        <strain evidence="2">110414</strain>
    </source>
</reference>
<evidence type="ECO:0000313" key="3">
    <source>
        <dbReference type="Proteomes" id="UP000673447"/>
    </source>
</evidence>
<dbReference type="InterPro" id="IPR038732">
    <property type="entry name" value="HpyO/CreE_NAD-binding"/>
</dbReference>
<dbReference type="PANTHER" id="PTHR40254">
    <property type="entry name" value="BLR0577 PROTEIN"/>
    <property type="match status" value="1"/>
</dbReference>
<dbReference type="AlphaFoldDB" id="A0A940X2G1"/>
<dbReference type="PRINTS" id="PR00411">
    <property type="entry name" value="PNDRDTASEI"/>
</dbReference>
<proteinExistence type="predicted"/>
<organism evidence="2 3">
    <name type="scientific">Pseudoxanthomonas helianthi</name>
    <dbReference type="NCBI Taxonomy" id="1453541"/>
    <lineage>
        <taxon>Bacteria</taxon>
        <taxon>Pseudomonadati</taxon>
        <taxon>Pseudomonadota</taxon>
        <taxon>Gammaproteobacteria</taxon>
        <taxon>Lysobacterales</taxon>
        <taxon>Lysobacteraceae</taxon>
        <taxon>Pseudoxanthomonas</taxon>
    </lineage>
</organism>
<feature type="domain" description="FAD-dependent urate hydroxylase HpyO/Asp monooxygenase CreE-like FAD/NAD(P)-binding" evidence="1">
    <location>
        <begin position="21"/>
        <end position="170"/>
    </location>
</feature>
<dbReference type="RefSeq" id="WP_210535650.1">
    <property type="nucleotide sequence ID" value="NZ_JAGKTC010000001.1"/>
</dbReference>
<protein>
    <submittedName>
        <fullName evidence="2">FAD/NAD(P)-binding protein</fullName>
    </submittedName>
</protein>
<accession>A0A940X2G1</accession>
<dbReference type="EMBL" id="JAGKTC010000001">
    <property type="protein sequence ID" value="MBP3983831.1"/>
    <property type="molecule type" value="Genomic_DNA"/>
</dbReference>